<reference evidence="2 3" key="2">
    <citation type="submission" date="2019-02" db="EMBL/GenBank/DDBJ databases">
        <title>'Lichenibacterium ramalinii' gen. nov. sp. nov., 'Lichenibacterium minor' gen. nov. sp. nov.</title>
        <authorList>
            <person name="Pankratov T."/>
        </authorList>
    </citation>
    <scope>NUCLEOTIDE SEQUENCE [LARGE SCALE GENOMIC DNA]</scope>
    <source>
        <strain evidence="2 3">RmlP026</strain>
    </source>
</reference>
<protein>
    <submittedName>
        <fullName evidence="2">Uncharacterized protein</fullName>
    </submittedName>
</protein>
<proteinExistence type="predicted"/>
<dbReference type="AlphaFoldDB" id="A0A4Q2U3E2"/>
<evidence type="ECO:0000313" key="3">
    <source>
        <dbReference type="Proteomes" id="UP000290759"/>
    </source>
</evidence>
<name>A0A4Q2U3E2_9HYPH</name>
<dbReference type="RefSeq" id="WP_129228051.1">
    <property type="nucleotide sequence ID" value="NZ_QYBB01000020.1"/>
</dbReference>
<dbReference type="EMBL" id="QYBB01000020">
    <property type="protein sequence ID" value="RYC30852.1"/>
    <property type="molecule type" value="Genomic_DNA"/>
</dbReference>
<gene>
    <name evidence="2" type="ORF">D3273_16835</name>
</gene>
<organism evidence="2 3">
    <name type="scientific">Lichenibacterium minor</name>
    <dbReference type="NCBI Taxonomy" id="2316528"/>
    <lineage>
        <taxon>Bacteria</taxon>
        <taxon>Pseudomonadati</taxon>
        <taxon>Pseudomonadota</taxon>
        <taxon>Alphaproteobacteria</taxon>
        <taxon>Hyphomicrobiales</taxon>
        <taxon>Lichenihabitantaceae</taxon>
        <taxon>Lichenibacterium</taxon>
    </lineage>
</organism>
<comment type="caution">
    <text evidence="2">The sequence shown here is derived from an EMBL/GenBank/DDBJ whole genome shotgun (WGS) entry which is preliminary data.</text>
</comment>
<feature type="coiled-coil region" evidence="1">
    <location>
        <begin position="10"/>
        <end position="44"/>
    </location>
</feature>
<reference evidence="2 3" key="1">
    <citation type="submission" date="2018-12" db="EMBL/GenBank/DDBJ databases">
        <authorList>
            <person name="Grouzdev D.S."/>
            <person name="Krutkina M.S."/>
        </authorList>
    </citation>
    <scope>NUCLEOTIDE SEQUENCE [LARGE SCALE GENOMIC DNA]</scope>
    <source>
        <strain evidence="2 3">RmlP026</strain>
    </source>
</reference>
<sequence length="85" mass="9647">MSAPDDPAAAEAAALRLRRLELDNDDLRAENARLKLSILQRQEEIVALGERLGQLKARLDTVHRVAAWSRLRRLLPVRAILRRMG</sequence>
<keyword evidence="3" id="KW-1185">Reference proteome</keyword>
<keyword evidence="1" id="KW-0175">Coiled coil</keyword>
<evidence type="ECO:0000256" key="1">
    <source>
        <dbReference type="SAM" id="Coils"/>
    </source>
</evidence>
<dbReference type="Proteomes" id="UP000290759">
    <property type="component" value="Unassembled WGS sequence"/>
</dbReference>
<accession>A0A4Q2U3E2</accession>
<dbReference type="OrthoDB" id="10003573at2"/>
<evidence type="ECO:0000313" key="2">
    <source>
        <dbReference type="EMBL" id="RYC30852.1"/>
    </source>
</evidence>